<evidence type="ECO:0000256" key="6">
    <source>
        <dbReference type="ARBA" id="ARBA00023136"/>
    </source>
</evidence>
<evidence type="ECO:0000259" key="10">
    <source>
        <dbReference type="PROSITE" id="PS50262"/>
    </source>
</evidence>
<dbReference type="GO" id="GO:0005886">
    <property type="term" value="C:plasma membrane"/>
    <property type="evidence" value="ECO:0007669"/>
    <property type="project" value="UniProtKB-SubCell"/>
</dbReference>
<proteinExistence type="inferred from homology"/>
<dbReference type="InParanoid" id="K1PX45"/>
<evidence type="ECO:0000256" key="1">
    <source>
        <dbReference type="ARBA" id="ARBA00004651"/>
    </source>
</evidence>
<protein>
    <submittedName>
        <fullName evidence="11">Adenosine receptor A2b</fullName>
    </submittedName>
</protein>
<comment type="similarity">
    <text evidence="9">Belongs to the G-protein coupled receptor 1 family.</text>
</comment>
<dbReference type="PRINTS" id="PR00237">
    <property type="entry name" value="GPCRRHODOPSN"/>
</dbReference>
<evidence type="ECO:0000256" key="5">
    <source>
        <dbReference type="ARBA" id="ARBA00023040"/>
    </source>
</evidence>
<keyword evidence="7 9" id="KW-0675">Receptor</keyword>
<sequence>MIFYRRRLNTPTNVYIVSLSFADLSVGLATLPMYAFNYFSAATFIRYKYLCILKYSSILFSLSSSMYNLTAIAIDRYIAIIYPLKYPLWMTSSRARKIAIGIYVYNILVMCIPYFWHNDAVLSKRCDFYQGLPLAYTVSFSFGSIFVLLTCCLAMYIKVYRVALDNRKRTIERKVHIYYMRRQQLKKETKSASTMGVILFLFVAFWFPFMICGPLKYTPLSPEIVDLIKNISLLIAQSNSAVNPILYCWLKSDFAWAFKKMVPICQTRGFSRGIDSKRVPKINVIQMNDSFTGRI</sequence>
<dbReference type="EMBL" id="JH818061">
    <property type="protein sequence ID" value="EKC26298.1"/>
    <property type="molecule type" value="Genomic_DNA"/>
</dbReference>
<gene>
    <name evidence="11" type="ORF">CGI_10006369</name>
</gene>
<dbReference type="GO" id="GO:0004993">
    <property type="term" value="F:G protein-coupled serotonin receptor activity"/>
    <property type="evidence" value="ECO:0007669"/>
    <property type="project" value="TreeGrafter"/>
</dbReference>
<evidence type="ECO:0000256" key="2">
    <source>
        <dbReference type="ARBA" id="ARBA00022475"/>
    </source>
</evidence>
<keyword evidence="2" id="KW-1003">Cell membrane</keyword>
<keyword evidence="5 9" id="KW-0297">G-protein coupled receptor</keyword>
<evidence type="ECO:0000313" key="11">
    <source>
        <dbReference type="EMBL" id="EKC26298.1"/>
    </source>
</evidence>
<dbReference type="FunCoup" id="K1PX45">
    <property type="interactions" value="35"/>
</dbReference>
<dbReference type="AlphaFoldDB" id="K1PX45"/>
<dbReference type="PROSITE" id="PS00237">
    <property type="entry name" value="G_PROTEIN_RECEP_F1_1"/>
    <property type="match status" value="1"/>
</dbReference>
<feature type="domain" description="G-protein coupled receptors family 1 profile" evidence="10">
    <location>
        <begin position="1"/>
        <end position="247"/>
    </location>
</feature>
<dbReference type="Gene3D" id="1.20.1070.10">
    <property type="entry name" value="Rhodopsin 7-helix transmembrane proteins"/>
    <property type="match status" value="1"/>
</dbReference>
<dbReference type="Pfam" id="PF00001">
    <property type="entry name" value="7tm_1"/>
    <property type="match status" value="1"/>
</dbReference>
<evidence type="ECO:0000256" key="4">
    <source>
        <dbReference type="ARBA" id="ARBA00022989"/>
    </source>
</evidence>
<keyword evidence="4" id="KW-1133">Transmembrane helix</keyword>
<dbReference type="PANTHER" id="PTHR24247:SF259">
    <property type="entry name" value="G-PROTEIN COUPLED RECEPTORS FAMILY 1 PROFILE DOMAIN-CONTAINING PROTEIN"/>
    <property type="match status" value="1"/>
</dbReference>
<keyword evidence="3 9" id="KW-0812">Transmembrane</keyword>
<evidence type="ECO:0000256" key="3">
    <source>
        <dbReference type="ARBA" id="ARBA00022692"/>
    </source>
</evidence>
<dbReference type="PANTHER" id="PTHR24247">
    <property type="entry name" value="5-HYDROXYTRYPTAMINE RECEPTOR"/>
    <property type="match status" value="1"/>
</dbReference>
<evidence type="ECO:0000256" key="8">
    <source>
        <dbReference type="ARBA" id="ARBA00023224"/>
    </source>
</evidence>
<name>K1PX45_MAGGI</name>
<keyword evidence="8 9" id="KW-0807">Transducer</keyword>
<dbReference type="GO" id="GO:0030594">
    <property type="term" value="F:neurotransmitter receptor activity"/>
    <property type="evidence" value="ECO:0007669"/>
    <property type="project" value="TreeGrafter"/>
</dbReference>
<dbReference type="InterPro" id="IPR000276">
    <property type="entry name" value="GPCR_Rhodpsn"/>
</dbReference>
<dbReference type="InterPro" id="IPR017452">
    <property type="entry name" value="GPCR_Rhodpsn_7TM"/>
</dbReference>
<dbReference type="GO" id="GO:0030425">
    <property type="term" value="C:dendrite"/>
    <property type="evidence" value="ECO:0007669"/>
    <property type="project" value="TreeGrafter"/>
</dbReference>
<comment type="subcellular location">
    <subcellularLocation>
        <location evidence="1">Cell membrane</location>
        <topology evidence="1">Multi-pass membrane protein</topology>
    </subcellularLocation>
</comment>
<reference evidence="11" key="1">
    <citation type="journal article" date="2012" name="Nature">
        <title>The oyster genome reveals stress adaptation and complexity of shell formation.</title>
        <authorList>
            <person name="Zhang G."/>
            <person name="Fang X."/>
            <person name="Guo X."/>
            <person name="Li L."/>
            <person name="Luo R."/>
            <person name="Xu F."/>
            <person name="Yang P."/>
            <person name="Zhang L."/>
            <person name="Wang X."/>
            <person name="Qi H."/>
            <person name="Xiong Z."/>
            <person name="Que H."/>
            <person name="Xie Y."/>
            <person name="Holland P.W."/>
            <person name="Paps J."/>
            <person name="Zhu Y."/>
            <person name="Wu F."/>
            <person name="Chen Y."/>
            <person name="Wang J."/>
            <person name="Peng C."/>
            <person name="Meng J."/>
            <person name="Yang L."/>
            <person name="Liu J."/>
            <person name="Wen B."/>
            <person name="Zhang N."/>
            <person name="Huang Z."/>
            <person name="Zhu Q."/>
            <person name="Feng Y."/>
            <person name="Mount A."/>
            <person name="Hedgecock D."/>
            <person name="Xu Z."/>
            <person name="Liu Y."/>
            <person name="Domazet-Loso T."/>
            <person name="Du Y."/>
            <person name="Sun X."/>
            <person name="Zhang S."/>
            <person name="Liu B."/>
            <person name="Cheng P."/>
            <person name="Jiang X."/>
            <person name="Li J."/>
            <person name="Fan D."/>
            <person name="Wang W."/>
            <person name="Fu W."/>
            <person name="Wang T."/>
            <person name="Wang B."/>
            <person name="Zhang J."/>
            <person name="Peng Z."/>
            <person name="Li Y."/>
            <person name="Li N."/>
            <person name="Wang J."/>
            <person name="Chen M."/>
            <person name="He Y."/>
            <person name="Tan F."/>
            <person name="Song X."/>
            <person name="Zheng Q."/>
            <person name="Huang R."/>
            <person name="Yang H."/>
            <person name="Du X."/>
            <person name="Chen L."/>
            <person name="Yang M."/>
            <person name="Gaffney P.M."/>
            <person name="Wang S."/>
            <person name="Luo L."/>
            <person name="She Z."/>
            <person name="Ming Y."/>
            <person name="Huang W."/>
            <person name="Zhang S."/>
            <person name="Huang B."/>
            <person name="Zhang Y."/>
            <person name="Qu T."/>
            <person name="Ni P."/>
            <person name="Miao G."/>
            <person name="Wang J."/>
            <person name="Wang Q."/>
            <person name="Steinberg C.E."/>
            <person name="Wang H."/>
            <person name="Li N."/>
            <person name="Qian L."/>
            <person name="Zhang G."/>
            <person name="Li Y."/>
            <person name="Yang H."/>
            <person name="Liu X."/>
            <person name="Wang J."/>
            <person name="Yin Y."/>
            <person name="Wang J."/>
        </authorList>
    </citation>
    <scope>NUCLEOTIDE SEQUENCE [LARGE SCALE GENOMIC DNA]</scope>
    <source>
        <strain evidence="11">05x7-T-G4-1.051#20</strain>
    </source>
</reference>
<evidence type="ECO:0000256" key="7">
    <source>
        <dbReference type="ARBA" id="ARBA00023170"/>
    </source>
</evidence>
<dbReference type="HOGENOM" id="CLU_009579_3_3_1"/>
<evidence type="ECO:0000256" key="9">
    <source>
        <dbReference type="RuleBase" id="RU000688"/>
    </source>
</evidence>
<dbReference type="SUPFAM" id="SSF81321">
    <property type="entry name" value="Family A G protein-coupled receptor-like"/>
    <property type="match status" value="1"/>
</dbReference>
<dbReference type="GO" id="GO:0007187">
    <property type="term" value="P:G protein-coupled receptor signaling pathway, coupled to cyclic nucleotide second messenger"/>
    <property type="evidence" value="ECO:0007669"/>
    <property type="project" value="TreeGrafter"/>
</dbReference>
<dbReference type="PROSITE" id="PS50262">
    <property type="entry name" value="G_PROTEIN_RECEP_F1_2"/>
    <property type="match status" value="1"/>
</dbReference>
<dbReference type="GO" id="GO:0007268">
    <property type="term" value="P:chemical synaptic transmission"/>
    <property type="evidence" value="ECO:0007669"/>
    <property type="project" value="TreeGrafter"/>
</dbReference>
<dbReference type="CDD" id="cd00637">
    <property type="entry name" value="7tm_classA_rhodopsin-like"/>
    <property type="match status" value="1"/>
</dbReference>
<dbReference type="GO" id="GO:0045202">
    <property type="term" value="C:synapse"/>
    <property type="evidence" value="ECO:0007669"/>
    <property type="project" value="GOC"/>
</dbReference>
<organism evidence="11">
    <name type="scientific">Magallana gigas</name>
    <name type="common">Pacific oyster</name>
    <name type="synonym">Crassostrea gigas</name>
    <dbReference type="NCBI Taxonomy" id="29159"/>
    <lineage>
        <taxon>Eukaryota</taxon>
        <taxon>Metazoa</taxon>
        <taxon>Spiralia</taxon>
        <taxon>Lophotrochozoa</taxon>
        <taxon>Mollusca</taxon>
        <taxon>Bivalvia</taxon>
        <taxon>Autobranchia</taxon>
        <taxon>Pteriomorphia</taxon>
        <taxon>Ostreida</taxon>
        <taxon>Ostreoidea</taxon>
        <taxon>Ostreidae</taxon>
        <taxon>Magallana</taxon>
    </lineage>
</organism>
<dbReference type="GO" id="GO:0007198">
    <property type="term" value="P:adenylate cyclase-inhibiting serotonin receptor signaling pathway"/>
    <property type="evidence" value="ECO:0007669"/>
    <property type="project" value="TreeGrafter"/>
</dbReference>
<accession>K1PX45</accession>
<keyword evidence="6" id="KW-0472">Membrane</keyword>